<dbReference type="Proteomes" id="UP000183832">
    <property type="component" value="Unassembled WGS sequence"/>
</dbReference>
<evidence type="ECO:0000313" key="2">
    <source>
        <dbReference type="Proteomes" id="UP000183832"/>
    </source>
</evidence>
<protein>
    <submittedName>
        <fullName evidence="1">CLUMA_CG000731, isoform A</fullName>
    </submittedName>
</protein>
<gene>
    <name evidence="1" type="ORF">CLUMA_CG000731</name>
</gene>
<evidence type="ECO:0000313" key="1">
    <source>
        <dbReference type="EMBL" id="CRK86910.1"/>
    </source>
</evidence>
<keyword evidence="2" id="KW-1185">Reference proteome</keyword>
<accession>A0A1J1HKC1</accession>
<sequence length="65" mass="7628">MKNTLEAVTVTFQHSELNKAYAIKLCGHGKNYSFEHVHIVKKISQRSHKHIHEAWHIMRKCGNFN</sequence>
<organism evidence="1 2">
    <name type="scientific">Clunio marinus</name>
    <dbReference type="NCBI Taxonomy" id="568069"/>
    <lineage>
        <taxon>Eukaryota</taxon>
        <taxon>Metazoa</taxon>
        <taxon>Ecdysozoa</taxon>
        <taxon>Arthropoda</taxon>
        <taxon>Hexapoda</taxon>
        <taxon>Insecta</taxon>
        <taxon>Pterygota</taxon>
        <taxon>Neoptera</taxon>
        <taxon>Endopterygota</taxon>
        <taxon>Diptera</taxon>
        <taxon>Nematocera</taxon>
        <taxon>Chironomoidea</taxon>
        <taxon>Chironomidae</taxon>
        <taxon>Clunio</taxon>
    </lineage>
</organism>
<proteinExistence type="predicted"/>
<reference evidence="1 2" key="1">
    <citation type="submission" date="2015-04" db="EMBL/GenBank/DDBJ databases">
        <authorList>
            <person name="Syromyatnikov M.Y."/>
            <person name="Popov V.N."/>
        </authorList>
    </citation>
    <scope>NUCLEOTIDE SEQUENCE [LARGE SCALE GENOMIC DNA]</scope>
</reference>
<name>A0A1J1HKC1_9DIPT</name>
<dbReference type="EMBL" id="CVRI01000002">
    <property type="protein sequence ID" value="CRK86910.1"/>
    <property type="molecule type" value="Genomic_DNA"/>
</dbReference>
<dbReference type="AlphaFoldDB" id="A0A1J1HKC1"/>